<dbReference type="InterPro" id="IPR050407">
    <property type="entry name" value="Geranylgeranyl_reductase"/>
</dbReference>
<reference evidence="2" key="1">
    <citation type="submission" date="2016-10" db="EMBL/GenBank/DDBJ databases">
        <authorList>
            <person name="Varghese N."/>
            <person name="Submissions S."/>
        </authorList>
    </citation>
    <scope>NUCLEOTIDE SEQUENCE [LARGE SCALE GENOMIC DNA]</scope>
    <source>
        <strain evidence="2">B4,CECT 8067,JCM 17497</strain>
    </source>
</reference>
<sequence length="458" mass="49810">MTTKSVSYDMVVVGGGTGGCFAAATAARAGLDVVLLERKCEDEGGYIACGDGIKGKSTFPDVVDRDRLREESFTNEGITRGIFENPQSGDSLEIPFDETGAVVDRFRYGQVLLEETDRAGVELHYDTVVNDVIQPNGQVEGVTAIRDGDHLEYRADVVVDAAGALSVLQDKTDLSGSTFDTNVNYSQFCSAYREVLEVPEPVDWDDALVFKPTEELGYLWYFPRSPTEINAGLGFQMSQQPLELVDVLKDDIANRAEFAGATVKNKLGAALPTRRPYDSAVHPGYVAVGDAAAHVNPCTGGGIPGAAKAGHWAAEIAVEAIEDGDVSEAALWEYNRRVQTNFGKRFAAMDLYNIFGTAREQEDLVSMVTALPGQQLVDAIGKKGTTNMSLGLKLKTLVKTFGHWDTLYDLYKVQNAAGSLKDVYDSYPDGPDQFAAWQKERDSVMDRVYDITGADPKY</sequence>
<accession>A0A1G9EBH7</accession>
<dbReference type="AlphaFoldDB" id="A0A1G9EBH7"/>
<name>A0A1G9EBH7_9EURY</name>
<dbReference type="InterPro" id="IPR036188">
    <property type="entry name" value="FAD/NAD-bd_sf"/>
</dbReference>
<dbReference type="STRING" id="1095776.SAMN04515672_3842"/>
<dbReference type="OrthoDB" id="192187at2157"/>
<evidence type="ECO:0000313" key="1">
    <source>
        <dbReference type="EMBL" id="SDK73483.1"/>
    </source>
</evidence>
<evidence type="ECO:0000313" key="2">
    <source>
        <dbReference type="Proteomes" id="UP000198882"/>
    </source>
</evidence>
<proteinExistence type="predicted"/>
<organism evidence="1 2">
    <name type="scientific">Natronorubrum texcoconense</name>
    <dbReference type="NCBI Taxonomy" id="1095776"/>
    <lineage>
        <taxon>Archaea</taxon>
        <taxon>Methanobacteriati</taxon>
        <taxon>Methanobacteriota</taxon>
        <taxon>Stenosarchaea group</taxon>
        <taxon>Halobacteria</taxon>
        <taxon>Halobacteriales</taxon>
        <taxon>Natrialbaceae</taxon>
        <taxon>Natronorubrum</taxon>
    </lineage>
</organism>
<dbReference type="Pfam" id="PF12831">
    <property type="entry name" value="FAD_oxidored"/>
    <property type="match status" value="1"/>
</dbReference>
<dbReference type="PRINTS" id="PR00411">
    <property type="entry name" value="PNDRDTASEI"/>
</dbReference>
<dbReference type="NCBIfam" id="TIGR02032">
    <property type="entry name" value="GG-red-SF"/>
    <property type="match status" value="1"/>
</dbReference>
<dbReference type="PANTHER" id="PTHR42685">
    <property type="entry name" value="GERANYLGERANYL DIPHOSPHATE REDUCTASE"/>
    <property type="match status" value="1"/>
</dbReference>
<keyword evidence="2" id="KW-1185">Reference proteome</keyword>
<dbReference type="PANTHER" id="PTHR42685:SF18">
    <property type="entry name" value="DIGERANYLGERANYLGLYCEROPHOSPHOLIPID REDUCTASE"/>
    <property type="match status" value="1"/>
</dbReference>
<dbReference type="InterPro" id="IPR011777">
    <property type="entry name" value="Geranylgeranyl_Rdtase_fam"/>
</dbReference>
<dbReference type="PROSITE" id="PS51257">
    <property type="entry name" value="PROKAR_LIPOPROTEIN"/>
    <property type="match status" value="1"/>
</dbReference>
<dbReference type="Gene3D" id="3.50.50.60">
    <property type="entry name" value="FAD/NAD(P)-binding domain"/>
    <property type="match status" value="1"/>
</dbReference>
<dbReference type="EMBL" id="FNFE01000006">
    <property type="protein sequence ID" value="SDK73483.1"/>
    <property type="molecule type" value="Genomic_DNA"/>
</dbReference>
<protein>
    <submittedName>
        <fullName evidence="1">2,3-di-O-geranylgeranylglyceryl phosphate reductase</fullName>
    </submittedName>
</protein>
<dbReference type="RefSeq" id="WP_090310662.1">
    <property type="nucleotide sequence ID" value="NZ_FNFE01000006.1"/>
</dbReference>
<dbReference type="GO" id="GO:0016628">
    <property type="term" value="F:oxidoreductase activity, acting on the CH-CH group of donors, NAD or NADP as acceptor"/>
    <property type="evidence" value="ECO:0007669"/>
    <property type="project" value="InterPro"/>
</dbReference>
<gene>
    <name evidence="1" type="ORF">SAMN04515672_3842</name>
</gene>
<dbReference type="Proteomes" id="UP000198882">
    <property type="component" value="Unassembled WGS sequence"/>
</dbReference>
<dbReference type="SUPFAM" id="SSF51905">
    <property type="entry name" value="FAD/NAD(P)-binding domain"/>
    <property type="match status" value="1"/>
</dbReference>